<dbReference type="SMART" id="SM00100">
    <property type="entry name" value="cNMP"/>
    <property type="match status" value="1"/>
</dbReference>
<sequence>MHLIEYIKKIDFFKNLNEEEMKLLCSISTMSKYENNSILFYENDIKNSLLFLVEGLLKIYKFDKFGNEIFLYHIYENSLISELSSLKSTDISCFSNASFIEDSTILSVNFEKLQEYFLSKNILTNELMQALLDKSHQLQCLVNRELVFDATAKVAFMLKQDLPMFNKLKRQEVSFMLHIQPETLSRVLKKLSREDIINIENGYVTIKDNEKLISIFKGVAL</sequence>
<evidence type="ECO:0000313" key="5">
    <source>
        <dbReference type="EMBL" id="KLD97559.1"/>
    </source>
</evidence>
<gene>
    <name evidence="5" type="ORF">AA20_10705</name>
</gene>
<proteinExistence type="predicted"/>
<dbReference type="Pfam" id="PF00027">
    <property type="entry name" value="cNMP_binding"/>
    <property type="match status" value="1"/>
</dbReference>
<dbReference type="InterPro" id="IPR036390">
    <property type="entry name" value="WH_DNA-bd_sf"/>
</dbReference>
<dbReference type="InterPro" id="IPR000595">
    <property type="entry name" value="cNMP-bd_dom"/>
</dbReference>
<evidence type="ECO:0000256" key="1">
    <source>
        <dbReference type="ARBA" id="ARBA00023015"/>
    </source>
</evidence>
<reference evidence="5 6" key="1">
    <citation type="submission" date="2014-01" db="EMBL/GenBank/DDBJ databases">
        <title>Development of a Comparative Genomic Fingerprinting Assay for High Resolution Genotyping of Arcobacter butzleri.</title>
        <authorList>
            <person name="Webb A.L."/>
            <person name="Inglis G.D."/>
            <person name="Kruczkiewicz P."/>
            <person name="Selinger L.B."/>
            <person name="Taboada E.N."/>
        </authorList>
    </citation>
    <scope>NUCLEOTIDE SEQUENCE [LARGE SCALE GENOMIC DNA]</scope>
    <source>
        <strain evidence="5 6">L348</strain>
    </source>
</reference>
<dbReference type="Pfam" id="PF13545">
    <property type="entry name" value="HTH_Crp_2"/>
    <property type="match status" value="1"/>
</dbReference>
<dbReference type="InterPro" id="IPR036388">
    <property type="entry name" value="WH-like_DNA-bd_sf"/>
</dbReference>
<dbReference type="InterPro" id="IPR014710">
    <property type="entry name" value="RmlC-like_jellyroll"/>
</dbReference>
<keyword evidence="3" id="KW-0804">Transcription</keyword>
<dbReference type="GO" id="GO:0003677">
    <property type="term" value="F:DNA binding"/>
    <property type="evidence" value="ECO:0007669"/>
    <property type="project" value="UniProtKB-KW"/>
</dbReference>
<evidence type="ECO:0000313" key="6">
    <source>
        <dbReference type="Proteomes" id="UP000035514"/>
    </source>
</evidence>
<comment type="caution">
    <text evidence="5">The sequence shown here is derived from an EMBL/GenBank/DDBJ whole genome shotgun (WGS) entry which is preliminary data.</text>
</comment>
<dbReference type="SUPFAM" id="SSF46785">
    <property type="entry name" value="Winged helix' DNA-binding domain"/>
    <property type="match status" value="1"/>
</dbReference>
<dbReference type="RefSeq" id="WP_046997233.1">
    <property type="nucleotide sequence ID" value="NZ_JAIQ01000146.1"/>
</dbReference>
<dbReference type="SUPFAM" id="SSF51206">
    <property type="entry name" value="cAMP-binding domain-like"/>
    <property type="match status" value="1"/>
</dbReference>
<dbReference type="Gene3D" id="2.60.120.10">
    <property type="entry name" value="Jelly Rolls"/>
    <property type="match status" value="1"/>
</dbReference>
<evidence type="ECO:0000256" key="2">
    <source>
        <dbReference type="ARBA" id="ARBA00023125"/>
    </source>
</evidence>
<dbReference type="GO" id="GO:0006355">
    <property type="term" value="P:regulation of DNA-templated transcription"/>
    <property type="evidence" value="ECO:0007669"/>
    <property type="project" value="InterPro"/>
</dbReference>
<evidence type="ECO:0000256" key="3">
    <source>
        <dbReference type="ARBA" id="ARBA00023163"/>
    </source>
</evidence>
<protein>
    <submittedName>
        <fullName evidence="5">Transcriptional regulator</fullName>
    </submittedName>
</protein>
<dbReference type="Proteomes" id="UP000035514">
    <property type="component" value="Unassembled WGS sequence"/>
</dbReference>
<organism evidence="5 6">
    <name type="scientific">Aliarcobacter butzleri L348</name>
    <dbReference type="NCBI Taxonomy" id="1447256"/>
    <lineage>
        <taxon>Bacteria</taxon>
        <taxon>Pseudomonadati</taxon>
        <taxon>Campylobacterota</taxon>
        <taxon>Epsilonproteobacteria</taxon>
        <taxon>Campylobacterales</taxon>
        <taxon>Arcobacteraceae</taxon>
        <taxon>Aliarcobacter</taxon>
    </lineage>
</organism>
<name>A0A0G9JVA2_9BACT</name>
<dbReference type="Gene3D" id="1.10.10.10">
    <property type="entry name" value="Winged helix-like DNA-binding domain superfamily/Winged helix DNA-binding domain"/>
    <property type="match status" value="1"/>
</dbReference>
<dbReference type="CDD" id="cd00038">
    <property type="entry name" value="CAP_ED"/>
    <property type="match status" value="1"/>
</dbReference>
<dbReference type="InterPro" id="IPR012318">
    <property type="entry name" value="HTH_CRP"/>
</dbReference>
<dbReference type="InterPro" id="IPR018490">
    <property type="entry name" value="cNMP-bd_dom_sf"/>
</dbReference>
<keyword evidence="2" id="KW-0238">DNA-binding</keyword>
<evidence type="ECO:0000259" key="4">
    <source>
        <dbReference type="PROSITE" id="PS50042"/>
    </source>
</evidence>
<dbReference type="PROSITE" id="PS50042">
    <property type="entry name" value="CNMP_BINDING_3"/>
    <property type="match status" value="1"/>
</dbReference>
<keyword evidence="1" id="KW-0805">Transcription regulation</keyword>
<dbReference type="SMART" id="SM00419">
    <property type="entry name" value="HTH_CRP"/>
    <property type="match status" value="1"/>
</dbReference>
<dbReference type="PATRIC" id="fig|1447256.3.peg.2091"/>
<accession>A0A0G9JVA2</accession>
<feature type="domain" description="Cyclic nucleotide-binding" evidence="4">
    <location>
        <begin position="12"/>
        <end position="134"/>
    </location>
</feature>
<dbReference type="AlphaFoldDB" id="A0A0G9JVA2"/>
<dbReference type="EMBL" id="JAIQ01000146">
    <property type="protein sequence ID" value="KLD97559.1"/>
    <property type="molecule type" value="Genomic_DNA"/>
</dbReference>